<evidence type="ECO:0000256" key="4">
    <source>
        <dbReference type="ARBA" id="ARBA00023002"/>
    </source>
</evidence>
<evidence type="ECO:0000256" key="3">
    <source>
        <dbReference type="ARBA" id="ARBA00022964"/>
    </source>
</evidence>
<dbReference type="InterPro" id="IPR006620">
    <property type="entry name" value="Pro_4_hyd_alph"/>
</dbReference>
<organism evidence="7">
    <name type="scientific">freshwater metagenome</name>
    <dbReference type="NCBI Taxonomy" id="449393"/>
    <lineage>
        <taxon>unclassified sequences</taxon>
        <taxon>metagenomes</taxon>
        <taxon>ecological metagenomes</taxon>
    </lineage>
</organism>
<dbReference type="Pfam" id="PF13640">
    <property type="entry name" value="2OG-FeII_Oxy_3"/>
    <property type="match status" value="1"/>
</dbReference>
<dbReference type="InterPro" id="IPR044862">
    <property type="entry name" value="Pro_4_hyd_alph_FE2OG_OXY"/>
</dbReference>
<evidence type="ECO:0000256" key="5">
    <source>
        <dbReference type="ARBA" id="ARBA00023004"/>
    </source>
</evidence>
<keyword evidence="5" id="KW-0408">Iron</keyword>
<reference evidence="7" key="1">
    <citation type="submission" date="2020-05" db="EMBL/GenBank/DDBJ databases">
        <authorList>
            <person name="Chiriac C."/>
            <person name="Salcher M."/>
            <person name="Ghai R."/>
            <person name="Kavagutti S V."/>
        </authorList>
    </citation>
    <scope>NUCLEOTIDE SEQUENCE</scope>
</reference>
<evidence type="ECO:0000256" key="1">
    <source>
        <dbReference type="ARBA" id="ARBA00001961"/>
    </source>
</evidence>
<evidence type="ECO:0000259" key="6">
    <source>
        <dbReference type="PROSITE" id="PS51471"/>
    </source>
</evidence>
<proteinExistence type="predicted"/>
<dbReference type="Gene3D" id="2.60.120.620">
    <property type="entry name" value="q2cbj1_9rhob like domain"/>
    <property type="match status" value="1"/>
</dbReference>
<sequence length="194" mass="22030">MSSDFEQLFGYINVVDNSNKVKKVADELLVMSCWTQEFCATIVRATQAIDSFSAADGDPVPGNEISLAMISPRLFENVQNDFGARLWPQLQEHWPLIDYHGIQDVFVIKYEVGQQEELRLHHDIAQVSASIKLNDDYEGAELEFPRQKFSNREIPVGHMLAWPSLVTHPHLSTPITRGVKYSATVWFELPIVNS</sequence>
<accession>A0A6J6UB51</accession>
<dbReference type="GO" id="GO:0016705">
    <property type="term" value="F:oxidoreductase activity, acting on paired donors, with incorporation or reduction of molecular oxygen"/>
    <property type="evidence" value="ECO:0007669"/>
    <property type="project" value="InterPro"/>
</dbReference>
<dbReference type="PROSITE" id="PS51471">
    <property type="entry name" value="FE2OG_OXY"/>
    <property type="match status" value="1"/>
</dbReference>
<dbReference type="SMART" id="SM00702">
    <property type="entry name" value="P4Hc"/>
    <property type="match status" value="1"/>
</dbReference>
<evidence type="ECO:0000256" key="2">
    <source>
        <dbReference type="ARBA" id="ARBA00022723"/>
    </source>
</evidence>
<keyword evidence="2" id="KW-0479">Metal-binding</keyword>
<dbReference type="InterPro" id="IPR005123">
    <property type="entry name" value="Oxoglu/Fe-dep_dioxygenase_dom"/>
</dbReference>
<feature type="domain" description="Fe2OG dioxygenase" evidence="6">
    <location>
        <begin position="101"/>
        <end position="189"/>
    </location>
</feature>
<dbReference type="GO" id="GO:0005506">
    <property type="term" value="F:iron ion binding"/>
    <property type="evidence" value="ECO:0007669"/>
    <property type="project" value="InterPro"/>
</dbReference>
<keyword evidence="3" id="KW-0223">Dioxygenase</keyword>
<comment type="cofactor">
    <cofactor evidence="1">
        <name>L-ascorbate</name>
        <dbReference type="ChEBI" id="CHEBI:38290"/>
    </cofactor>
</comment>
<name>A0A6J6UB51_9ZZZZ</name>
<dbReference type="GO" id="GO:0051213">
    <property type="term" value="F:dioxygenase activity"/>
    <property type="evidence" value="ECO:0007669"/>
    <property type="project" value="UniProtKB-KW"/>
</dbReference>
<dbReference type="GO" id="GO:0031418">
    <property type="term" value="F:L-ascorbic acid binding"/>
    <property type="evidence" value="ECO:0007669"/>
    <property type="project" value="InterPro"/>
</dbReference>
<gene>
    <name evidence="7" type="ORF">UFOPK2855_00439</name>
</gene>
<keyword evidence="4" id="KW-0560">Oxidoreductase</keyword>
<dbReference type="EMBL" id="CAEZZK010000064">
    <property type="protein sequence ID" value="CAB4756806.1"/>
    <property type="molecule type" value="Genomic_DNA"/>
</dbReference>
<evidence type="ECO:0000313" key="7">
    <source>
        <dbReference type="EMBL" id="CAB4756806.1"/>
    </source>
</evidence>
<protein>
    <submittedName>
        <fullName evidence="7">Unannotated protein</fullName>
    </submittedName>
</protein>
<dbReference type="AlphaFoldDB" id="A0A6J6UB51"/>